<organism evidence="2 3">
    <name type="scientific">Phaseolus coccineus</name>
    <name type="common">Scarlet runner bean</name>
    <name type="synonym">Phaseolus multiflorus</name>
    <dbReference type="NCBI Taxonomy" id="3886"/>
    <lineage>
        <taxon>Eukaryota</taxon>
        <taxon>Viridiplantae</taxon>
        <taxon>Streptophyta</taxon>
        <taxon>Embryophyta</taxon>
        <taxon>Tracheophyta</taxon>
        <taxon>Spermatophyta</taxon>
        <taxon>Magnoliopsida</taxon>
        <taxon>eudicotyledons</taxon>
        <taxon>Gunneridae</taxon>
        <taxon>Pentapetalae</taxon>
        <taxon>rosids</taxon>
        <taxon>fabids</taxon>
        <taxon>Fabales</taxon>
        <taxon>Fabaceae</taxon>
        <taxon>Papilionoideae</taxon>
        <taxon>50 kb inversion clade</taxon>
        <taxon>NPAAA clade</taxon>
        <taxon>indigoferoid/millettioid clade</taxon>
        <taxon>Phaseoleae</taxon>
        <taxon>Phaseolus</taxon>
    </lineage>
</organism>
<reference evidence="2 3" key="1">
    <citation type="submission" date="2024-01" db="EMBL/GenBank/DDBJ databases">
        <title>The genomes of 5 underutilized Papilionoideae crops provide insights into root nodulation and disease resistanc.</title>
        <authorList>
            <person name="Jiang F."/>
        </authorList>
    </citation>
    <scope>NUCLEOTIDE SEQUENCE [LARGE SCALE GENOMIC DNA]</scope>
    <source>
        <strain evidence="2">JINMINGXINNONG_FW02</strain>
        <tissue evidence="2">Leaves</tissue>
    </source>
</reference>
<dbReference type="EMBL" id="JAYMYR010000006">
    <property type="protein sequence ID" value="KAK7355902.1"/>
    <property type="molecule type" value="Genomic_DNA"/>
</dbReference>
<dbReference type="Proteomes" id="UP001374584">
    <property type="component" value="Unassembled WGS sequence"/>
</dbReference>
<gene>
    <name evidence="2" type="ORF">VNO80_15166</name>
</gene>
<sequence>MERYSKEASINMREPEFKRIKPSCIQGSYTHLTNRINRIDKSLFERFSPRNVPIVISEGTLSPSGLSKLWDITRNAPSSLEAGLPTSLDLLQEQREALRNYFSMQLVEIIHSDALTAMLKRSSLLWLNTSLTYAKESSSENKRMVELKRSTLRARSSINSAKASQSTASEKTSYYSS</sequence>
<proteinExistence type="predicted"/>
<evidence type="ECO:0000313" key="3">
    <source>
        <dbReference type="Proteomes" id="UP001374584"/>
    </source>
</evidence>
<protein>
    <submittedName>
        <fullName evidence="2">Uncharacterized protein</fullName>
    </submittedName>
</protein>
<evidence type="ECO:0000313" key="2">
    <source>
        <dbReference type="EMBL" id="KAK7355902.1"/>
    </source>
</evidence>
<accession>A0AAN9MK63</accession>
<name>A0AAN9MK63_PHACN</name>
<keyword evidence="3" id="KW-1185">Reference proteome</keyword>
<dbReference type="AlphaFoldDB" id="A0AAN9MK63"/>
<comment type="caution">
    <text evidence="2">The sequence shown here is derived from an EMBL/GenBank/DDBJ whole genome shotgun (WGS) entry which is preliminary data.</text>
</comment>
<evidence type="ECO:0000256" key="1">
    <source>
        <dbReference type="SAM" id="MobiDB-lite"/>
    </source>
</evidence>
<feature type="region of interest" description="Disordered" evidence="1">
    <location>
        <begin position="156"/>
        <end position="177"/>
    </location>
</feature>